<accession>A0A1N7B320</accession>
<dbReference type="InterPro" id="IPR008863">
    <property type="entry name" value="Toxic_anion-R_TelA"/>
</dbReference>
<protein>
    <submittedName>
        <fullName evidence="3">Uncharacterized conserved protein YaaN involved in tellurite resistance</fullName>
    </submittedName>
</protein>
<dbReference type="OrthoDB" id="1654346at2"/>
<dbReference type="PANTHER" id="PTHR38432:SF1">
    <property type="entry name" value="TELA-LIKE PROTEIN SAOUHSC_01408"/>
    <property type="match status" value="1"/>
</dbReference>
<evidence type="ECO:0000256" key="2">
    <source>
        <dbReference type="SAM" id="MobiDB-lite"/>
    </source>
</evidence>
<dbReference type="Proteomes" id="UP000186819">
    <property type="component" value="Unassembled WGS sequence"/>
</dbReference>
<dbReference type="Pfam" id="PF05816">
    <property type="entry name" value="TelA"/>
    <property type="match status" value="1"/>
</dbReference>
<evidence type="ECO:0000256" key="1">
    <source>
        <dbReference type="ARBA" id="ARBA00005541"/>
    </source>
</evidence>
<gene>
    <name evidence="3" type="ORF">SAMN05421829_11626</name>
</gene>
<dbReference type="AlphaFoldDB" id="A0A1N7B320"/>
<proteinExistence type="inferred from homology"/>
<feature type="region of interest" description="Disordered" evidence="2">
    <location>
        <begin position="1"/>
        <end position="26"/>
    </location>
</feature>
<keyword evidence="4" id="KW-1185">Reference proteome</keyword>
<evidence type="ECO:0000313" key="4">
    <source>
        <dbReference type="Proteomes" id="UP000186819"/>
    </source>
</evidence>
<dbReference type="EMBL" id="FTMD01000016">
    <property type="protein sequence ID" value="SIR45751.1"/>
    <property type="molecule type" value="Genomic_DNA"/>
</dbReference>
<organism evidence="3 4">
    <name type="scientific">Aromatoleum tolulyticum</name>
    <dbReference type="NCBI Taxonomy" id="34027"/>
    <lineage>
        <taxon>Bacteria</taxon>
        <taxon>Pseudomonadati</taxon>
        <taxon>Pseudomonadota</taxon>
        <taxon>Betaproteobacteria</taxon>
        <taxon>Rhodocyclales</taxon>
        <taxon>Rhodocyclaceae</taxon>
        <taxon>Aromatoleum</taxon>
    </lineage>
</organism>
<evidence type="ECO:0000313" key="3">
    <source>
        <dbReference type="EMBL" id="SIR45751.1"/>
    </source>
</evidence>
<dbReference type="STRING" id="34027.SAMN05421829_11626"/>
<reference evidence="4" key="1">
    <citation type="submission" date="2017-01" db="EMBL/GenBank/DDBJ databases">
        <authorList>
            <person name="Varghese N."/>
            <person name="Submissions S."/>
        </authorList>
    </citation>
    <scope>NUCLEOTIDE SEQUENCE [LARGE SCALE GENOMIC DNA]</scope>
    <source>
        <strain evidence="4">ATCC 51758</strain>
    </source>
</reference>
<sequence>MTTSSRVSHAAPAFSLTPPEVPPAVSDEQATDAIPLSAERVAEIDAQVERFVNALLTEDVRGDVFKSRLDSAFRLGREEISMASGLMTGRFMERNMIGMEDSPAFRAIEDLRRQLDELDPGKEGDLLSRNKLLGILPFGDKLKTYFRRFQSAATQIQATLQRIYAARDDMERDALEIEATRARLWEALQKLKSAAHFAERLDEHLAQKAAALRSVDIERATALEQEVLYYARQNLQDILTQQAVCVNGYLSLDVLKKTCREMVIGCDRVATTGMSALAVAQTVARATGNQVKVMNMLAGVNGTIENLIAESGKLLNNHAERCVQFGSNPLLGVDKMKEMFDLTFSAMDTMDTFRSKALEVMGQHNAVMREQLRRSEAYMDTARQARIARGTPAQIDGPVRL</sequence>
<comment type="similarity">
    <text evidence="1">Belongs to the TelA family.</text>
</comment>
<name>A0A1N7B320_9RHOO</name>
<dbReference type="PANTHER" id="PTHR38432">
    <property type="entry name" value="TELA-LIKE PROTEIN SAOUHSC_01408"/>
    <property type="match status" value="1"/>
</dbReference>
<dbReference type="RefSeq" id="WP_076603813.1">
    <property type="nucleotide sequence ID" value="NZ_FTMD01000016.1"/>
</dbReference>